<evidence type="ECO:0000313" key="2">
    <source>
        <dbReference type="Proteomes" id="UP000789366"/>
    </source>
</evidence>
<sequence>MINVNTKIKKTRAKAKIDDEWPDEHFERARDQCEYDILRIIGRDLDLDMNSILIDEAMSYIETVKKKSKGLNDNAK</sequence>
<keyword evidence="2" id="KW-1185">Reference proteome</keyword>
<proteinExistence type="predicted"/>
<gene>
    <name evidence="1" type="ORF">SPELUC_LOCUS13041</name>
</gene>
<reference evidence="1" key="1">
    <citation type="submission" date="2021-06" db="EMBL/GenBank/DDBJ databases">
        <authorList>
            <person name="Kallberg Y."/>
            <person name="Tangrot J."/>
            <person name="Rosling A."/>
        </authorList>
    </citation>
    <scope>NUCLEOTIDE SEQUENCE</scope>
    <source>
        <strain evidence="1">28 12/20/2015</strain>
    </source>
</reference>
<evidence type="ECO:0000313" key="1">
    <source>
        <dbReference type="EMBL" id="CAG8730010.1"/>
    </source>
</evidence>
<dbReference type="EMBL" id="CAJVPW010032995">
    <property type="protein sequence ID" value="CAG8730010.1"/>
    <property type="molecule type" value="Genomic_DNA"/>
</dbReference>
<protein>
    <submittedName>
        <fullName evidence="1">12138_t:CDS:1</fullName>
    </submittedName>
</protein>
<dbReference type="Proteomes" id="UP000789366">
    <property type="component" value="Unassembled WGS sequence"/>
</dbReference>
<accession>A0ACA9Q036</accession>
<feature type="non-terminal residue" evidence="1">
    <location>
        <position position="76"/>
    </location>
</feature>
<organism evidence="1 2">
    <name type="scientific">Cetraspora pellucida</name>
    <dbReference type="NCBI Taxonomy" id="1433469"/>
    <lineage>
        <taxon>Eukaryota</taxon>
        <taxon>Fungi</taxon>
        <taxon>Fungi incertae sedis</taxon>
        <taxon>Mucoromycota</taxon>
        <taxon>Glomeromycotina</taxon>
        <taxon>Glomeromycetes</taxon>
        <taxon>Diversisporales</taxon>
        <taxon>Gigasporaceae</taxon>
        <taxon>Cetraspora</taxon>
    </lineage>
</organism>
<name>A0ACA9Q036_9GLOM</name>
<comment type="caution">
    <text evidence="1">The sequence shown here is derived from an EMBL/GenBank/DDBJ whole genome shotgun (WGS) entry which is preliminary data.</text>
</comment>